<feature type="compositionally biased region" description="Basic and acidic residues" evidence="1">
    <location>
        <begin position="98"/>
        <end position="111"/>
    </location>
</feature>
<gene>
    <name evidence="2" type="ORF">KQX54_014578</name>
</gene>
<feature type="compositionally biased region" description="Polar residues" evidence="1">
    <location>
        <begin position="1"/>
        <end position="12"/>
    </location>
</feature>
<comment type="caution">
    <text evidence="2">The sequence shown here is derived from an EMBL/GenBank/DDBJ whole genome shotgun (WGS) entry which is preliminary data.</text>
</comment>
<feature type="compositionally biased region" description="Polar residues" evidence="1">
    <location>
        <begin position="73"/>
        <end position="94"/>
    </location>
</feature>
<dbReference type="EMBL" id="JAHXZJ010002237">
    <property type="protein sequence ID" value="KAH0546742.1"/>
    <property type="molecule type" value="Genomic_DNA"/>
</dbReference>
<feature type="region of interest" description="Disordered" evidence="1">
    <location>
        <begin position="1"/>
        <end position="55"/>
    </location>
</feature>
<accession>A0AAV7I7E0</accession>
<feature type="region of interest" description="Disordered" evidence="1">
    <location>
        <begin position="73"/>
        <end position="163"/>
    </location>
</feature>
<evidence type="ECO:0000313" key="3">
    <source>
        <dbReference type="Proteomes" id="UP000826195"/>
    </source>
</evidence>
<organism evidence="2 3">
    <name type="scientific">Cotesia glomerata</name>
    <name type="common">Lepidopteran parasitic wasp</name>
    <name type="synonym">Apanteles glomeratus</name>
    <dbReference type="NCBI Taxonomy" id="32391"/>
    <lineage>
        <taxon>Eukaryota</taxon>
        <taxon>Metazoa</taxon>
        <taxon>Ecdysozoa</taxon>
        <taxon>Arthropoda</taxon>
        <taxon>Hexapoda</taxon>
        <taxon>Insecta</taxon>
        <taxon>Pterygota</taxon>
        <taxon>Neoptera</taxon>
        <taxon>Endopterygota</taxon>
        <taxon>Hymenoptera</taxon>
        <taxon>Apocrita</taxon>
        <taxon>Ichneumonoidea</taxon>
        <taxon>Braconidae</taxon>
        <taxon>Microgastrinae</taxon>
        <taxon>Cotesia</taxon>
    </lineage>
</organism>
<reference evidence="2 3" key="1">
    <citation type="journal article" date="2021" name="J. Hered.">
        <title>A chromosome-level genome assembly of the parasitoid wasp, Cotesia glomerata (Hymenoptera: Braconidae).</title>
        <authorList>
            <person name="Pinto B.J."/>
            <person name="Weis J.J."/>
            <person name="Gamble T."/>
            <person name="Ode P.J."/>
            <person name="Paul R."/>
            <person name="Zaspel J.M."/>
        </authorList>
    </citation>
    <scope>NUCLEOTIDE SEQUENCE [LARGE SCALE GENOMIC DNA]</scope>
    <source>
        <strain evidence="2">CgM1</strain>
    </source>
</reference>
<evidence type="ECO:0000256" key="1">
    <source>
        <dbReference type="SAM" id="MobiDB-lite"/>
    </source>
</evidence>
<protein>
    <submittedName>
        <fullName evidence="2">Uncharacterized protein</fullName>
    </submittedName>
</protein>
<dbReference type="AlphaFoldDB" id="A0AAV7I7E0"/>
<feature type="compositionally biased region" description="Basic and acidic residues" evidence="1">
    <location>
        <begin position="130"/>
        <end position="150"/>
    </location>
</feature>
<evidence type="ECO:0000313" key="2">
    <source>
        <dbReference type="EMBL" id="KAH0546742.1"/>
    </source>
</evidence>
<dbReference type="Proteomes" id="UP000826195">
    <property type="component" value="Unassembled WGS sequence"/>
</dbReference>
<feature type="compositionally biased region" description="Low complexity" evidence="1">
    <location>
        <begin position="114"/>
        <end position="125"/>
    </location>
</feature>
<proteinExistence type="predicted"/>
<name>A0AAV7I7E0_COTGL</name>
<keyword evidence="3" id="KW-1185">Reference proteome</keyword>
<sequence>MSNDEGNKSSIPQDPGTGLEGRLNQSSEVDSSDSRDPPSPPLKRRCRESTSAQIRQLQQQVNTLVELVTSANQQSTFQEQQPQDQSLGGSQTWLKTPEQPDQRQPRQKKDSQTSFRNSFNSSKSSHYPRVRSESRFQTPRSKDTRKETAKPVKSSSFRKKPTQ</sequence>